<evidence type="ECO:0000313" key="2">
    <source>
        <dbReference type="Proteomes" id="UP001255601"/>
    </source>
</evidence>
<protein>
    <submittedName>
        <fullName evidence="1">Uncharacterized protein</fullName>
    </submittedName>
</protein>
<accession>A0AAJ2BIZ2</accession>
<proteinExistence type="predicted"/>
<comment type="caution">
    <text evidence="1">The sequence shown here is derived from an EMBL/GenBank/DDBJ whole genome shotgun (WGS) entry which is preliminary data.</text>
</comment>
<name>A0AAJ2BIZ2_9HYPH</name>
<dbReference type="AlphaFoldDB" id="A0AAJ2BIZ2"/>
<organism evidence="1 2">
    <name type="scientific">Agrobacterium larrymoorei</name>
    <dbReference type="NCBI Taxonomy" id="160699"/>
    <lineage>
        <taxon>Bacteria</taxon>
        <taxon>Pseudomonadati</taxon>
        <taxon>Pseudomonadota</taxon>
        <taxon>Alphaproteobacteria</taxon>
        <taxon>Hyphomicrobiales</taxon>
        <taxon>Rhizobiaceae</taxon>
        <taxon>Rhizobium/Agrobacterium group</taxon>
        <taxon>Agrobacterium</taxon>
    </lineage>
</organism>
<dbReference type="Proteomes" id="UP001255601">
    <property type="component" value="Unassembled WGS sequence"/>
</dbReference>
<gene>
    <name evidence="1" type="ORF">QE369_000698</name>
</gene>
<dbReference type="EMBL" id="JAVIZC010000001">
    <property type="protein sequence ID" value="MDR6100520.1"/>
    <property type="molecule type" value="Genomic_DNA"/>
</dbReference>
<reference evidence="1" key="1">
    <citation type="submission" date="2023-08" db="EMBL/GenBank/DDBJ databases">
        <title>Functional and genomic diversity of the sorghum phyllosphere microbiome.</title>
        <authorList>
            <person name="Shade A."/>
        </authorList>
    </citation>
    <scope>NUCLEOTIDE SEQUENCE</scope>
    <source>
        <strain evidence="1">SORGH_AS_0974</strain>
    </source>
</reference>
<sequence length="223" mass="25034">MLSRRQRSLVQSPSSSFDLEYHLREIERLVAALSLRPDAYLGPQGAAIPDIEWYALAAIKKTVSLSHAFCTLVRAKNTLAAAALVRLQLDTAMRMFGLTQVEDIETAGTWLMNDNSYRKLKARTGEPLSDAFLHRKLDEKYPGLSEAYEAASGYVHLSGQHIKTGLWSQEGSSILFFDLKGTDDARPDEWFADIIDAFDQATRLTAELIAEFRLTRTQHRATN</sequence>
<evidence type="ECO:0000313" key="1">
    <source>
        <dbReference type="EMBL" id="MDR6100520.1"/>
    </source>
</evidence>